<sequence length="45" mass="4645">MGFPLLGRAARFKTVGTLSQGRGAASAIFAAIGRKTLKLLAIALE</sequence>
<dbReference type="STRING" id="1082931.KKY_1965"/>
<organism evidence="1 2">
    <name type="scientific">Pelagibacterium halotolerans (strain DSM 22347 / JCM 15775 / CGMCC 1.7692 / B2)</name>
    <dbReference type="NCBI Taxonomy" id="1082931"/>
    <lineage>
        <taxon>Bacteria</taxon>
        <taxon>Pseudomonadati</taxon>
        <taxon>Pseudomonadota</taxon>
        <taxon>Alphaproteobacteria</taxon>
        <taxon>Hyphomicrobiales</taxon>
        <taxon>Devosiaceae</taxon>
        <taxon>Pelagibacterium</taxon>
    </lineage>
</organism>
<reference evidence="1 2" key="1">
    <citation type="journal article" date="2012" name="J. Bacteriol.">
        <title>Complete genome sequence of Pelagibacterium halotolerans B2T.</title>
        <authorList>
            <person name="Huo Y.Y."/>
            <person name="Cheng H."/>
            <person name="Han X.F."/>
            <person name="Jiang X.W."/>
            <person name="Sun C."/>
            <person name="Zhang X.Q."/>
            <person name="Zhu X.F."/>
            <person name="Liu Y.F."/>
            <person name="Li P.F."/>
            <person name="Ni P.X."/>
            <person name="Wu M."/>
        </authorList>
    </citation>
    <scope>NUCLEOTIDE SEQUENCE [LARGE SCALE GENOMIC DNA]</scope>
    <source>
        <strain evidence="2">DSM 22347 / JCM 15775 / CGMCC 1.7692 / B2</strain>
    </source>
</reference>
<evidence type="ECO:0000313" key="1">
    <source>
        <dbReference type="EMBL" id="AEQ51975.1"/>
    </source>
</evidence>
<dbReference type="AlphaFoldDB" id="G4RFD7"/>
<evidence type="ECO:0000313" key="2">
    <source>
        <dbReference type="Proteomes" id="UP000008850"/>
    </source>
</evidence>
<name>G4RFD7_PELHB</name>
<dbReference type="EMBL" id="CP003075">
    <property type="protein sequence ID" value="AEQ51975.1"/>
    <property type="molecule type" value="Genomic_DNA"/>
</dbReference>
<dbReference type="KEGG" id="phl:KKY_1965"/>
<dbReference type="Proteomes" id="UP000008850">
    <property type="component" value="Chromosome"/>
</dbReference>
<accession>G4RFD7</accession>
<keyword evidence="2" id="KW-1185">Reference proteome</keyword>
<dbReference type="HOGENOM" id="CLU_3203171_0_0_5"/>
<gene>
    <name evidence="1" type="ordered locus">KKY_1965</name>
</gene>
<protein>
    <submittedName>
        <fullName evidence="1">Uncharacterized protein</fullName>
    </submittedName>
</protein>
<proteinExistence type="predicted"/>